<sequence length="531" mass="58684">MWKLVAVLACAVLSTAPRPIGAFNFLVLHPLHSGSHEVQLRHLSQQLALRGHRVTYLKFKNFVQLPPLEHENITSITLAVDNSDGHVPFVTPEKEGRFMLPLDVMWRDGLSPWGVPLDAFWTVPAHCDTLLRDVRLRRRLRQVGFHVALVDLLSNECGLALAHALGVPAVAYWALPATGGEATFSAGLSSPSGAVPAFMSTYSDAMNVLQRGVNLFYAAMNQLLMRFQFFLADRSIQRHLPGSPDSQQLLANLSGLLENSDFSVDYPREYPPNVVNVGCMQCREPYPLPQELEEFMRGSGEAGVVLFSMGATFDASIAPPELLQKLLLAFSRLRQRVVMKISGVLPKTLAVPSNVRIERWLPQQDVLGHPKTRVFFTHCGLHGAMETVWHGVPAVAMPVYGDQLDVSSLLVRRGLAVRLYKESSAQQILHAVTTVLDDPSFARRAAEAKRVMRDQLTSPLERAIWFVEHVARTGGAPHLKLASRTLSVVQKHNLDVMAAAAALLAVLVSVGLRWRPAVGPPRLFHSHRKTS</sequence>
<dbReference type="Pfam" id="PF00201">
    <property type="entry name" value="UDPGT"/>
    <property type="match status" value="1"/>
</dbReference>
<evidence type="ECO:0000313" key="7">
    <source>
        <dbReference type="Proteomes" id="UP000494165"/>
    </source>
</evidence>
<name>A0A8S1DMA2_9INSE</name>
<evidence type="ECO:0000313" key="6">
    <source>
        <dbReference type="EMBL" id="CAB3379185.1"/>
    </source>
</evidence>
<protein>
    <recommendedName>
        <fullName evidence="5">UDP-glucuronosyltransferase</fullName>
        <ecNumber evidence="5">2.4.1.17</ecNumber>
    </recommendedName>
</protein>
<dbReference type="InterPro" id="IPR002213">
    <property type="entry name" value="UDP_glucos_trans"/>
</dbReference>
<comment type="subcellular location">
    <subcellularLocation>
        <location evidence="5">Membrane</location>
        <topology evidence="5">Single-pass membrane protein</topology>
    </subcellularLocation>
</comment>
<dbReference type="EMBL" id="CADEPI010000180">
    <property type="protein sequence ID" value="CAB3379185.1"/>
    <property type="molecule type" value="Genomic_DNA"/>
</dbReference>
<gene>
    <name evidence="6" type="ORF">CLODIP_2_CD05462</name>
</gene>
<reference evidence="6 7" key="1">
    <citation type="submission" date="2020-04" db="EMBL/GenBank/DDBJ databases">
        <authorList>
            <person name="Alioto T."/>
            <person name="Alioto T."/>
            <person name="Gomez Garrido J."/>
        </authorList>
    </citation>
    <scope>NUCLEOTIDE SEQUENCE [LARGE SCALE GENOMIC DNA]</scope>
</reference>
<keyword evidence="7" id="KW-1185">Reference proteome</keyword>
<comment type="similarity">
    <text evidence="1 4">Belongs to the UDP-glycosyltransferase family.</text>
</comment>
<comment type="catalytic activity">
    <reaction evidence="5">
        <text>glucuronate acceptor + UDP-alpha-D-glucuronate = acceptor beta-D-glucuronoside + UDP + H(+)</text>
        <dbReference type="Rhea" id="RHEA:21032"/>
        <dbReference type="ChEBI" id="CHEBI:15378"/>
        <dbReference type="ChEBI" id="CHEBI:58052"/>
        <dbReference type="ChEBI" id="CHEBI:58223"/>
        <dbReference type="ChEBI" id="CHEBI:132367"/>
        <dbReference type="ChEBI" id="CHEBI:132368"/>
        <dbReference type="EC" id="2.4.1.17"/>
    </reaction>
</comment>
<dbReference type="OrthoDB" id="5835829at2759"/>
<evidence type="ECO:0000256" key="4">
    <source>
        <dbReference type="RuleBase" id="RU003718"/>
    </source>
</evidence>
<organism evidence="6 7">
    <name type="scientific">Cloeon dipterum</name>
    <dbReference type="NCBI Taxonomy" id="197152"/>
    <lineage>
        <taxon>Eukaryota</taxon>
        <taxon>Metazoa</taxon>
        <taxon>Ecdysozoa</taxon>
        <taxon>Arthropoda</taxon>
        <taxon>Hexapoda</taxon>
        <taxon>Insecta</taxon>
        <taxon>Pterygota</taxon>
        <taxon>Palaeoptera</taxon>
        <taxon>Ephemeroptera</taxon>
        <taxon>Pisciforma</taxon>
        <taxon>Baetidae</taxon>
        <taxon>Cloeon</taxon>
    </lineage>
</organism>
<dbReference type="FunFam" id="3.40.50.2000:FF:000021">
    <property type="entry name" value="UDP-glucuronosyltransferase"/>
    <property type="match status" value="1"/>
</dbReference>
<dbReference type="GO" id="GO:0016020">
    <property type="term" value="C:membrane"/>
    <property type="evidence" value="ECO:0007669"/>
    <property type="project" value="UniProtKB-SubCell"/>
</dbReference>
<dbReference type="SUPFAM" id="SSF53756">
    <property type="entry name" value="UDP-Glycosyltransferase/glycogen phosphorylase"/>
    <property type="match status" value="1"/>
</dbReference>
<evidence type="ECO:0000256" key="2">
    <source>
        <dbReference type="ARBA" id="ARBA00022676"/>
    </source>
</evidence>
<proteinExistence type="inferred from homology"/>
<keyword evidence="5" id="KW-0732">Signal</keyword>
<comment type="caution">
    <text evidence="6">The sequence shown here is derived from an EMBL/GenBank/DDBJ whole genome shotgun (WGS) entry which is preliminary data.</text>
</comment>
<evidence type="ECO:0000256" key="1">
    <source>
        <dbReference type="ARBA" id="ARBA00009995"/>
    </source>
</evidence>
<dbReference type="PANTHER" id="PTHR48043:SF145">
    <property type="entry name" value="FI06409P-RELATED"/>
    <property type="match status" value="1"/>
</dbReference>
<dbReference type="CDD" id="cd03784">
    <property type="entry name" value="GT1_Gtf-like"/>
    <property type="match status" value="1"/>
</dbReference>
<dbReference type="PANTHER" id="PTHR48043">
    <property type="entry name" value="EG:EG0003.4 PROTEIN-RELATED"/>
    <property type="match status" value="1"/>
</dbReference>
<feature type="signal peptide" evidence="5">
    <location>
        <begin position="1"/>
        <end position="22"/>
    </location>
</feature>
<dbReference type="AlphaFoldDB" id="A0A8S1DMA2"/>
<feature type="chain" id="PRO_5035961737" description="UDP-glucuronosyltransferase" evidence="5">
    <location>
        <begin position="23"/>
        <end position="531"/>
    </location>
</feature>
<dbReference type="InterPro" id="IPR035595">
    <property type="entry name" value="UDP_glycos_trans_CS"/>
</dbReference>
<dbReference type="EC" id="2.4.1.17" evidence="5"/>
<evidence type="ECO:0000256" key="3">
    <source>
        <dbReference type="ARBA" id="ARBA00022679"/>
    </source>
</evidence>
<dbReference type="InterPro" id="IPR050271">
    <property type="entry name" value="UDP-glycosyltransferase"/>
</dbReference>
<keyword evidence="2 4" id="KW-0328">Glycosyltransferase</keyword>
<keyword evidence="3 4" id="KW-0808">Transferase</keyword>
<evidence type="ECO:0000256" key="5">
    <source>
        <dbReference type="RuleBase" id="RU362059"/>
    </source>
</evidence>
<dbReference type="GO" id="GO:0015020">
    <property type="term" value="F:glucuronosyltransferase activity"/>
    <property type="evidence" value="ECO:0007669"/>
    <property type="project" value="UniProtKB-EC"/>
</dbReference>
<dbReference type="Gene3D" id="3.40.50.2000">
    <property type="entry name" value="Glycogen Phosphorylase B"/>
    <property type="match status" value="2"/>
</dbReference>
<accession>A0A8S1DMA2</accession>
<dbReference type="Proteomes" id="UP000494165">
    <property type="component" value="Unassembled WGS sequence"/>
</dbReference>
<dbReference type="PROSITE" id="PS00375">
    <property type="entry name" value="UDPGT"/>
    <property type="match status" value="1"/>
</dbReference>